<feature type="compositionally biased region" description="Acidic residues" evidence="1">
    <location>
        <begin position="57"/>
        <end position="69"/>
    </location>
</feature>
<dbReference type="Proteomes" id="UP000189703">
    <property type="component" value="Unplaced"/>
</dbReference>
<organism evidence="2 3">
    <name type="scientific">Nelumbo nucifera</name>
    <name type="common">Sacred lotus</name>
    <dbReference type="NCBI Taxonomy" id="4432"/>
    <lineage>
        <taxon>Eukaryota</taxon>
        <taxon>Viridiplantae</taxon>
        <taxon>Streptophyta</taxon>
        <taxon>Embryophyta</taxon>
        <taxon>Tracheophyta</taxon>
        <taxon>Spermatophyta</taxon>
        <taxon>Magnoliopsida</taxon>
        <taxon>Proteales</taxon>
        <taxon>Nelumbonaceae</taxon>
        <taxon>Nelumbo</taxon>
    </lineage>
</organism>
<dbReference type="RefSeq" id="XP_010249721.1">
    <property type="nucleotide sequence ID" value="XM_010251419.2"/>
</dbReference>
<sequence length="187" mass="19565">MEATGEESLLKAIRPPRLEDAGLEDCALSAEAIKEAFLRAANSLRSGASSILTDNPREDEDQEDDDDVCIQDPGPSGGILSDKLVGVWPAPEHPRPCGSGINEGGGLPEVLGDEAAVDITDAMNSGKDLDGDRVLGAEVPEGGGKSCVDGLQGLKIEEKPDEDTAAGRNEEDQGKEDEQPILVGTYI</sequence>
<protein>
    <submittedName>
        <fullName evidence="3">Uncharacterized protein LOC104592194</fullName>
    </submittedName>
</protein>
<accession>A0A1U7Z8H7</accession>
<name>A0A1U7Z8H7_NELNU</name>
<feature type="region of interest" description="Disordered" evidence="1">
    <location>
        <begin position="47"/>
        <end position="109"/>
    </location>
</feature>
<evidence type="ECO:0000313" key="3">
    <source>
        <dbReference type="RefSeq" id="XP_010249721.1"/>
    </source>
</evidence>
<reference evidence="3" key="1">
    <citation type="submission" date="2025-08" db="UniProtKB">
        <authorList>
            <consortium name="RefSeq"/>
        </authorList>
    </citation>
    <scope>IDENTIFICATION</scope>
</reference>
<dbReference type="FunCoup" id="A0A1U7Z8H7">
    <property type="interactions" value="528"/>
</dbReference>
<dbReference type="PANTHER" id="PTHR36713">
    <property type="entry name" value="OS09G0344700 PROTEIN"/>
    <property type="match status" value="1"/>
</dbReference>
<dbReference type="eggNOG" id="ENOG502S57A">
    <property type="taxonomic scope" value="Eukaryota"/>
</dbReference>
<dbReference type="AlphaFoldDB" id="A0A1U7Z8H7"/>
<dbReference type="OMA" id="CTISCNL"/>
<evidence type="ECO:0000256" key="1">
    <source>
        <dbReference type="SAM" id="MobiDB-lite"/>
    </source>
</evidence>
<feature type="compositionally biased region" description="Basic and acidic residues" evidence="1">
    <location>
        <begin position="168"/>
        <end position="178"/>
    </location>
</feature>
<dbReference type="PANTHER" id="PTHR36713:SF1">
    <property type="entry name" value="OS09G0344700 PROTEIN"/>
    <property type="match status" value="1"/>
</dbReference>
<dbReference type="KEGG" id="nnu:104592194"/>
<keyword evidence="2" id="KW-1185">Reference proteome</keyword>
<dbReference type="GeneID" id="104592194"/>
<evidence type="ECO:0000313" key="2">
    <source>
        <dbReference type="Proteomes" id="UP000189703"/>
    </source>
</evidence>
<proteinExistence type="predicted"/>
<dbReference type="OrthoDB" id="773986at2759"/>
<gene>
    <name evidence="3" type="primary">LOC104592194</name>
</gene>
<feature type="region of interest" description="Disordered" evidence="1">
    <location>
        <begin position="123"/>
        <end position="187"/>
    </location>
</feature>